<accession>A0A6J5D612</accession>
<feature type="signal peptide" evidence="2">
    <location>
        <begin position="1"/>
        <end position="27"/>
    </location>
</feature>
<name>A0A6J5D612_9BURK</name>
<keyword evidence="2" id="KW-0732">Signal</keyword>
<evidence type="ECO:0000256" key="1">
    <source>
        <dbReference type="SAM" id="MobiDB-lite"/>
    </source>
</evidence>
<dbReference type="RefSeq" id="WP_175109129.1">
    <property type="nucleotide sequence ID" value="NZ_CADIKF010000002.1"/>
</dbReference>
<evidence type="ECO:0000313" key="4">
    <source>
        <dbReference type="Proteomes" id="UP000494329"/>
    </source>
</evidence>
<reference evidence="3 4" key="1">
    <citation type="submission" date="2020-04" db="EMBL/GenBank/DDBJ databases">
        <authorList>
            <person name="De Canck E."/>
        </authorList>
    </citation>
    <scope>NUCLEOTIDE SEQUENCE [LARGE SCALE GENOMIC DNA]</scope>
    <source>
        <strain evidence="3 4">LMG 29739</strain>
    </source>
</reference>
<proteinExistence type="predicted"/>
<gene>
    <name evidence="3" type="ORF">LMG29739_00458</name>
</gene>
<evidence type="ECO:0000313" key="3">
    <source>
        <dbReference type="EMBL" id="CAB3748026.1"/>
    </source>
</evidence>
<organism evidence="3 4">
    <name type="scientific">Paraburkholderia solisilvae</name>
    <dbReference type="NCBI Taxonomy" id="624376"/>
    <lineage>
        <taxon>Bacteria</taxon>
        <taxon>Pseudomonadati</taxon>
        <taxon>Pseudomonadota</taxon>
        <taxon>Betaproteobacteria</taxon>
        <taxon>Burkholderiales</taxon>
        <taxon>Burkholderiaceae</taxon>
        <taxon>Paraburkholderia</taxon>
    </lineage>
</organism>
<dbReference type="EMBL" id="CADIKF010000002">
    <property type="protein sequence ID" value="CAB3748026.1"/>
    <property type="molecule type" value="Genomic_DNA"/>
</dbReference>
<evidence type="ECO:0000256" key="2">
    <source>
        <dbReference type="SAM" id="SignalP"/>
    </source>
</evidence>
<feature type="region of interest" description="Disordered" evidence="1">
    <location>
        <begin position="36"/>
        <end position="75"/>
    </location>
</feature>
<dbReference type="AlphaFoldDB" id="A0A6J5D612"/>
<protein>
    <submittedName>
        <fullName evidence="3">Uncharacterized protein</fullName>
    </submittedName>
</protein>
<sequence>MNRSFAAALAAAACVTLCLASFDDALAQTGAAATKQMQDTQRAAQKKARAAKSGDTQDQMKGQKESAPAPASDAH</sequence>
<dbReference type="Proteomes" id="UP000494329">
    <property type="component" value="Unassembled WGS sequence"/>
</dbReference>
<keyword evidence="4" id="KW-1185">Reference proteome</keyword>
<feature type="chain" id="PRO_5026864327" evidence="2">
    <location>
        <begin position="28"/>
        <end position="75"/>
    </location>
</feature>